<dbReference type="EMBL" id="JAAH01000124">
    <property type="protein sequence ID" value="KDE70729.1"/>
    <property type="molecule type" value="Genomic_DNA"/>
</dbReference>
<dbReference type="AlphaFoldDB" id="A0AB73C1N2"/>
<evidence type="ECO:0000256" key="2">
    <source>
        <dbReference type="SAM" id="SignalP"/>
    </source>
</evidence>
<feature type="chain" id="PRO_5044507036" description="Adhesion protein FadA" evidence="2">
    <location>
        <begin position="21"/>
        <end position="127"/>
    </location>
</feature>
<evidence type="ECO:0000256" key="1">
    <source>
        <dbReference type="SAM" id="Coils"/>
    </source>
</evidence>
<evidence type="ECO:0000313" key="3">
    <source>
        <dbReference type="EMBL" id="KDE70729.1"/>
    </source>
</evidence>
<feature type="coiled-coil region" evidence="1">
    <location>
        <begin position="39"/>
        <end position="80"/>
    </location>
</feature>
<keyword evidence="1" id="KW-0175">Coiled coil</keyword>
<dbReference type="RefSeq" id="WP_035903509.1">
    <property type="nucleotide sequence ID" value="NZ_JAAH01000124.1"/>
</dbReference>
<feature type="signal peptide" evidence="2">
    <location>
        <begin position="1"/>
        <end position="20"/>
    </location>
</feature>
<dbReference type="Proteomes" id="UP000027058">
    <property type="component" value="Unassembled WGS sequence"/>
</dbReference>
<name>A0AB73C1N2_9FUSO</name>
<dbReference type="InterPro" id="IPR018543">
    <property type="entry name" value="Adhesion_FadA"/>
</dbReference>
<keyword evidence="2" id="KW-0732">Signal</keyword>
<organism evidence="3 4">
    <name type="scientific">Fusobacterium necrophorum DJ-2</name>
    <dbReference type="NCBI Taxonomy" id="1441737"/>
    <lineage>
        <taxon>Bacteria</taxon>
        <taxon>Fusobacteriati</taxon>
        <taxon>Fusobacteriota</taxon>
        <taxon>Fusobacteriia</taxon>
        <taxon>Fusobacteriales</taxon>
        <taxon>Fusobacteriaceae</taxon>
        <taxon>Fusobacterium</taxon>
    </lineage>
</organism>
<sequence length="127" mass="15292">MKRTIFLCISILLLSVLSYSQDNIMETISSIDIEYQELLAKEEEKKVEFTNEKAKLEEELVKLKEKQQGKEKVFEKLQKDAEIRWHRDEYKKLLKRYEEYYKKLIIGIEEREAKIAELEKLLSIMSE</sequence>
<dbReference type="Gene3D" id="1.10.287.1700">
    <property type="match status" value="1"/>
</dbReference>
<evidence type="ECO:0000313" key="4">
    <source>
        <dbReference type="Proteomes" id="UP000027058"/>
    </source>
</evidence>
<dbReference type="InterPro" id="IPR053716">
    <property type="entry name" value="Flag_assembly_chemotaxis_eff"/>
</dbReference>
<comment type="caution">
    <text evidence="3">The sequence shown here is derived from an EMBL/GenBank/DDBJ whole genome shotgun (WGS) entry which is preliminary data.</text>
</comment>
<proteinExistence type="predicted"/>
<accession>A0AB73C1N2</accession>
<dbReference type="Pfam" id="PF09403">
    <property type="entry name" value="FadA"/>
    <property type="match status" value="1"/>
</dbReference>
<protein>
    <recommendedName>
        <fullName evidence="5">Adhesion protein FadA</fullName>
    </recommendedName>
</protein>
<gene>
    <name evidence="3" type="ORF">FUSO8_08955</name>
</gene>
<reference evidence="3 4" key="1">
    <citation type="submission" date="2014-01" db="EMBL/GenBank/DDBJ databases">
        <title>Comparative genomics of Fusobacterium necrophorum wild isolates.</title>
        <authorList>
            <person name="Kittichotirat W."/>
            <person name="Bumgarner R.E."/>
            <person name="Lawrence P."/>
        </authorList>
    </citation>
    <scope>NUCLEOTIDE SEQUENCE [LARGE SCALE GENOMIC DNA]</scope>
    <source>
        <strain evidence="3 4">DJ-2</strain>
    </source>
</reference>
<evidence type="ECO:0008006" key="5">
    <source>
        <dbReference type="Google" id="ProtNLM"/>
    </source>
</evidence>